<dbReference type="EMBL" id="JAAGXA010000001">
    <property type="protein sequence ID" value="NEN77254.1"/>
    <property type="molecule type" value="Genomic_DNA"/>
</dbReference>
<keyword evidence="2" id="KW-1133">Transmembrane helix</keyword>
<evidence type="ECO:0000313" key="4">
    <source>
        <dbReference type="EMBL" id="NEN77254.1"/>
    </source>
</evidence>
<keyword evidence="2" id="KW-0472">Membrane</keyword>
<keyword evidence="2" id="KW-0812">Transmembrane</keyword>
<protein>
    <submittedName>
        <fullName evidence="4">ABC transporter substrate-binding protein</fullName>
    </submittedName>
</protein>
<feature type="chain" id="PRO_5027001107" evidence="3">
    <location>
        <begin position="23"/>
        <end position="342"/>
    </location>
</feature>
<dbReference type="Proteomes" id="UP000468687">
    <property type="component" value="Unassembled WGS sequence"/>
</dbReference>
<name>A0A6P0HG20_9ACTN</name>
<evidence type="ECO:0000313" key="5">
    <source>
        <dbReference type="Proteomes" id="UP000468687"/>
    </source>
</evidence>
<keyword evidence="5" id="KW-1185">Reference proteome</keyword>
<proteinExistence type="predicted"/>
<evidence type="ECO:0000256" key="1">
    <source>
        <dbReference type="SAM" id="MobiDB-lite"/>
    </source>
</evidence>
<feature type="transmembrane region" description="Helical" evidence="2">
    <location>
        <begin position="314"/>
        <end position="335"/>
    </location>
</feature>
<accession>A0A6P0HG20</accession>
<dbReference type="RefSeq" id="WP_163770563.1">
    <property type="nucleotide sequence ID" value="NZ_JAAGXA010000001.1"/>
</dbReference>
<reference evidence="4 5" key="1">
    <citation type="journal article" date="2014" name="Int. J. Syst. Evol. Microbiol.">
        <title>Nocardioides zeae sp. nov., isolated from the stem of Zea mays.</title>
        <authorList>
            <person name="Glaeser S.P."/>
            <person name="McInroy J.A."/>
            <person name="Busse H.J."/>
            <person name="Kampfer P."/>
        </authorList>
    </citation>
    <scope>NUCLEOTIDE SEQUENCE [LARGE SCALE GENOMIC DNA]</scope>
    <source>
        <strain evidence="4 5">JCM 30728</strain>
    </source>
</reference>
<evidence type="ECO:0000256" key="2">
    <source>
        <dbReference type="SAM" id="Phobius"/>
    </source>
</evidence>
<feature type="compositionally biased region" description="Gly residues" evidence="1">
    <location>
        <begin position="239"/>
        <end position="270"/>
    </location>
</feature>
<gene>
    <name evidence="4" type="ORF">G3T38_03090</name>
</gene>
<keyword evidence="3" id="KW-0732">Signal</keyword>
<feature type="signal peptide" evidence="3">
    <location>
        <begin position="1"/>
        <end position="22"/>
    </location>
</feature>
<comment type="caution">
    <text evidence="4">The sequence shown here is derived from an EMBL/GenBank/DDBJ whole genome shotgun (WGS) entry which is preliminary data.</text>
</comment>
<feature type="compositionally biased region" description="Gly residues" evidence="1">
    <location>
        <begin position="216"/>
        <end position="231"/>
    </location>
</feature>
<sequence length="342" mass="34445">MRRLLPLALVVAVVLTAVPATAPPPAVVGLLETASAIDHSKGTPGFCTDDRGVTVVVDFQELGGTTIVRCFPGATDGTGLDALKGAGFQIAGVQRWGEAFICRIENRPAANEAVAVDGRPDYREACLDTPPAGAYWSYWHAGNNCSWSYSQWGVKNRSFLRGGFEGWSFSLNASADSNPVPRIAPVRPGTTGQRCTTDPEPPPTSTDPAEQQPGVDPGGSSGAAGSGGGFGDTSSGAAPGSGSGSAGGGPGGGTTGGSGGPGGEADGSAGGALPAPLPRGQTTQDPSDNVVFTGGDEARDVDDVIREQSGASRYAPWATAGLVLLLLVGAGITAARRRARRT</sequence>
<organism evidence="4 5">
    <name type="scientific">Nocardioides zeae</name>
    <dbReference type="NCBI Taxonomy" id="1457234"/>
    <lineage>
        <taxon>Bacteria</taxon>
        <taxon>Bacillati</taxon>
        <taxon>Actinomycetota</taxon>
        <taxon>Actinomycetes</taxon>
        <taxon>Propionibacteriales</taxon>
        <taxon>Nocardioidaceae</taxon>
        <taxon>Nocardioides</taxon>
    </lineage>
</organism>
<feature type="region of interest" description="Disordered" evidence="1">
    <location>
        <begin position="172"/>
        <end position="296"/>
    </location>
</feature>
<evidence type="ECO:0000256" key="3">
    <source>
        <dbReference type="SAM" id="SignalP"/>
    </source>
</evidence>
<dbReference type="AlphaFoldDB" id="A0A6P0HG20"/>